<reference evidence="1 2" key="1">
    <citation type="submission" date="2022-11" db="EMBL/GenBank/DDBJ databases">
        <title>Haliovirga abyssi gen. nov., sp. nov., a mesophilic fermentative bacterium isolated from the Iheya North hydrothermal field and the proposal of Haliovirgaceae fam. nov.</title>
        <authorList>
            <person name="Miyazaki U."/>
            <person name="Tame A."/>
            <person name="Miyazaki J."/>
            <person name="Takai K."/>
            <person name="Sawayama S."/>
            <person name="Kitajima M."/>
            <person name="Okamoto A."/>
            <person name="Nakagawa S."/>
        </authorList>
    </citation>
    <scope>NUCLEOTIDE SEQUENCE [LARGE SCALE GENOMIC DNA]</scope>
    <source>
        <strain evidence="1 2">IC12</strain>
    </source>
</reference>
<protein>
    <recommendedName>
        <fullName evidence="3">PglZ domain-containing protein</fullName>
    </recommendedName>
</protein>
<dbReference type="KEGG" id="haby:HLVA_05730"/>
<gene>
    <name evidence="1" type="ORF">HLVA_05730</name>
</gene>
<organism evidence="1 2">
    <name type="scientific">Haliovirga abyssi</name>
    <dbReference type="NCBI Taxonomy" id="2996794"/>
    <lineage>
        <taxon>Bacteria</taxon>
        <taxon>Fusobacteriati</taxon>
        <taxon>Fusobacteriota</taxon>
        <taxon>Fusobacteriia</taxon>
        <taxon>Fusobacteriales</taxon>
        <taxon>Haliovirgaceae</taxon>
        <taxon>Haliovirga</taxon>
    </lineage>
</organism>
<dbReference type="RefSeq" id="WP_307904941.1">
    <property type="nucleotide sequence ID" value="NZ_AP027059.1"/>
</dbReference>
<accession>A0AAU9DSJ7</accession>
<proteinExistence type="predicted"/>
<dbReference type="Pfam" id="PF01663">
    <property type="entry name" value="Phosphodiest"/>
    <property type="match status" value="1"/>
</dbReference>
<evidence type="ECO:0000313" key="1">
    <source>
        <dbReference type="EMBL" id="BDU50004.1"/>
    </source>
</evidence>
<evidence type="ECO:0008006" key="3">
    <source>
        <dbReference type="Google" id="ProtNLM"/>
    </source>
</evidence>
<dbReference type="SUPFAM" id="SSF53649">
    <property type="entry name" value="Alkaline phosphatase-like"/>
    <property type="match status" value="1"/>
</dbReference>
<dbReference type="AlphaFoldDB" id="A0AAU9DSJ7"/>
<name>A0AAU9DSJ7_9FUSO</name>
<sequence length="533" mass="62085">MRDDFNANIAGYRRKGKKIFIQIDALPYEMLLRAIDRGYTPFLKKLINKKGYTVNKIFSELPSNTPAAEMKIMYGIKNWIKGFRWYNKKEKRHYNFKNPLTANYFEEKAEKFTEKPILKNGASYITFYSAGAKRTILTFSRGLKIDVNKSITNNKIWQFILINTDFLIKVTIDVVEELLKEGLKFIKYILIKKRKIRGLLFPYVRIVNNVLFRHIATMGSILEMNEGVERIYLVYNGYDEVAHQLGADATESLKTLKKIDKSIMNIYKTATKKGYELYIFSDHGQTNSIPFEEYYGILLTNYIKQEISKDIGISEYSSDNENRKELHLYFLDKIFKTVSELNHKIINKIIKKFLKKTNENIKNENEIIENDIIVTNSGPLSHIYFLEEENRMLKDEIIEYFPEIIDKIFLHNGIEFGVVKTKYGFEIKGRKGKIELNNEFEIVNETGNLFKNILRNIKKETIISSLKEISCGENVGDLIIFGALLKNNLIINFENQYGGHGGIGGMQNFPFLIANKELEKDKKSISNLYEIFK</sequence>
<dbReference type="Proteomes" id="UP001321582">
    <property type="component" value="Chromosome"/>
</dbReference>
<dbReference type="InterPro" id="IPR017850">
    <property type="entry name" value="Alkaline_phosphatase_core_sf"/>
</dbReference>
<keyword evidence="2" id="KW-1185">Reference proteome</keyword>
<evidence type="ECO:0000313" key="2">
    <source>
        <dbReference type="Proteomes" id="UP001321582"/>
    </source>
</evidence>
<dbReference type="InterPro" id="IPR002591">
    <property type="entry name" value="Phosphodiest/P_Trfase"/>
</dbReference>
<dbReference type="Gene3D" id="3.40.720.10">
    <property type="entry name" value="Alkaline Phosphatase, subunit A"/>
    <property type="match status" value="1"/>
</dbReference>
<dbReference type="EMBL" id="AP027059">
    <property type="protein sequence ID" value="BDU50004.1"/>
    <property type="molecule type" value="Genomic_DNA"/>
</dbReference>